<feature type="region of interest" description="Disordered" evidence="1">
    <location>
        <begin position="115"/>
        <end position="141"/>
    </location>
</feature>
<gene>
    <name evidence="2" type="ORF">HJG63_010853</name>
</gene>
<dbReference type="AlphaFoldDB" id="A0A7J8HS15"/>
<comment type="caution">
    <text evidence="2">The sequence shown here is derived from an EMBL/GenBank/DDBJ whole genome shotgun (WGS) entry which is preliminary data.</text>
</comment>
<reference evidence="2 3" key="1">
    <citation type="journal article" date="2020" name="Nature">
        <title>Six reference-quality genomes reveal evolution of bat adaptations.</title>
        <authorList>
            <person name="Jebb D."/>
            <person name="Huang Z."/>
            <person name="Pippel M."/>
            <person name="Hughes G.M."/>
            <person name="Lavrichenko K."/>
            <person name="Devanna P."/>
            <person name="Winkler S."/>
            <person name="Jermiin L.S."/>
            <person name="Skirmuntt E.C."/>
            <person name="Katzourakis A."/>
            <person name="Burkitt-Gray L."/>
            <person name="Ray D.A."/>
            <person name="Sullivan K.A.M."/>
            <person name="Roscito J.G."/>
            <person name="Kirilenko B.M."/>
            <person name="Davalos L.M."/>
            <person name="Corthals A.P."/>
            <person name="Power M.L."/>
            <person name="Jones G."/>
            <person name="Ransome R.D."/>
            <person name="Dechmann D.K.N."/>
            <person name="Locatelli A.G."/>
            <person name="Puechmaille S.J."/>
            <person name="Fedrigo O."/>
            <person name="Jarvis E.D."/>
            <person name="Hiller M."/>
            <person name="Vernes S.C."/>
            <person name="Myers E.W."/>
            <person name="Teeling E.C."/>
        </authorList>
    </citation>
    <scope>NUCLEOTIDE SEQUENCE [LARGE SCALE GENOMIC DNA]</scope>
    <source>
        <strain evidence="2">MRouAeg1</strain>
        <tissue evidence="2">Muscle</tissue>
    </source>
</reference>
<organism evidence="2 3">
    <name type="scientific">Rousettus aegyptiacus</name>
    <name type="common">Egyptian fruit bat</name>
    <name type="synonym">Pteropus aegyptiacus</name>
    <dbReference type="NCBI Taxonomy" id="9407"/>
    <lineage>
        <taxon>Eukaryota</taxon>
        <taxon>Metazoa</taxon>
        <taxon>Chordata</taxon>
        <taxon>Craniata</taxon>
        <taxon>Vertebrata</taxon>
        <taxon>Euteleostomi</taxon>
        <taxon>Mammalia</taxon>
        <taxon>Eutheria</taxon>
        <taxon>Laurasiatheria</taxon>
        <taxon>Chiroptera</taxon>
        <taxon>Yinpterochiroptera</taxon>
        <taxon>Pteropodoidea</taxon>
        <taxon>Pteropodidae</taxon>
        <taxon>Rousettinae</taxon>
        <taxon>Rousettus</taxon>
    </lineage>
</organism>
<name>A0A7J8HS15_ROUAE</name>
<dbReference type="Proteomes" id="UP000593571">
    <property type="component" value="Unassembled WGS sequence"/>
</dbReference>
<protein>
    <submittedName>
        <fullName evidence="2">Uncharacterized protein</fullName>
    </submittedName>
</protein>
<evidence type="ECO:0000313" key="2">
    <source>
        <dbReference type="EMBL" id="KAF6474679.1"/>
    </source>
</evidence>
<proteinExistence type="predicted"/>
<evidence type="ECO:0000313" key="3">
    <source>
        <dbReference type="Proteomes" id="UP000593571"/>
    </source>
</evidence>
<keyword evidence="3" id="KW-1185">Reference proteome</keyword>
<sequence>MRTVAETDRVMGVSAGLGGVSAASRRLKAGYVPPHARGGDGAVENCRFCKRGSRRKKKTRKLAGRIKNVLTQGGVNKPNVSVTTTNVKGLNLPSDKSSRFGQRTKLGKILRVSDASKPGTGRREADGNPPAAPMSDGTGLRAASAVGTLPPPRAALITVN</sequence>
<dbReference type="EMBL" id="JACASE010000004">
    <property type="protein sequence ID" value="KAF6474679.1"/>
    <property type="molecule type" value="Genomic_DNA"/>
</dbReference>
<evidence type="ECO:0000256" key="1">
    <source>
        <dbReference type="SAM" id="MobiDB-lite"/>
    </source>
</evidence>
<accession>A0A7J8HS15</accession>